<dbReference type="InterPro" id="IPR056906">
    <property type="entry name" value="ORF2/G2P_dom"/>
</dbReference>
<dbReference type="EMBL" id="PP511778">
    <property type="protein sequence ID" value="XCD07295.1"/>
    <property type="molecule type" value="Genomic_DNA"/>
</dbReference>
<proteinExistence type="predicted"/>
<evidence type="ECO:0000313" key="5">
    <source>
        <dbReference type="EMBL" id="XCD08489.1"/>
    </source>
</evidence>
<name>A0AAU8B742_9VIRU</name>
<feature type="domain" description="Replication-associated protein ORF2/G2P" evidence="1">
    <location>
        <begin position="67"/>
        <end position="165"/>
    </location>
</feature>
<evidence type="ECO:0000313" key="2">
    <source>
        <dbReference type="EMBL" id="XCD07295.1"/>
    </source>
</evidence>
<sequence>MACLSPSRIVNPKYRKLSDQQDFSSMPDYEILVPCGVCVACRKSMARDWRCRLLFELKDCIAKGQSCYFVTLTINDENYEFVRKNPEVPIRRYFELYRKRVGRSVKHFFVTELGKESGRLHYHGILFGSLLAVSDLSRLWRYGFSYYGYCSVRTASYITKYILKPQMLADWYIPRKFVSPGLGRAFVDSKLSEGYRVEPRGVPRFVCKIGGVVYPLPRYFKQKLYSKEYLESLKFDQLREYEKNGFGDLKLQGVPYSCVSDFLDARESVLRDSVARGMSSLLKKRGSVVDDLFPDPAFLEYFDYWDAPPITDVPAPF</sequence>
<organism evidence="4">
    <name type="scientific">Dulem virus 200</name>
    <dbReference type="NCBI Taxonomy" id="3145677"/>
    <lineage>
        <taxon>Viruses</taxon>
        <taxon>Monodnaviria</taxon>
        <taxon>Sangervirae</taxon>
        <taxon>Phixviricota</taxon>
        <taxon>Malgrandaviricetes</taxon>
        <taxon>Petitvirales</taxon>
        <taxon>Microviridae</taxon>
        <taxon>Microvirus</taxon>
    </lineage>
</organism>
<reference evidence="4" key="1">
    <citation type="submission" date="2024-03" db="EMBL/GenBank/DDBJ databases">
        <title>Diverse circular DNA viruses in blood, oral, and fecal samples of captive lemurs.</title>
        <authorList>
            <person name="Paietta E.N."/>
            <person name="Kraberger S."/>
            <person name="Lund M.C."/>
            <person name="Custer J.M."/>
            <person name="Vargas K.M."/>
            <person name="Ehmke E.E."/>
            <person name="Yoder A.D."/>
            <person name="Varsani A."/>
        </authorList>
    </citation>
    <scope>NUCLEOTIDE SEQUENCE</scope>
    <source>
        <strain evidence="2">Duke_27FF_1725</strain>
        <strain evidence="3">Duke_27FS_16</strain>
        <strain evidence="4">Duke_29_38</strain>
        <strain evidence="5">Duke_30FF_1510</strain>
    </source>
</reference>
<dbReference type="Pfam" id="PF23343">
    <property type="entry name" value="REP_ORF2-G2P"/>
    <property type="match status" value="1"/>
</dbReference>
<evidence type="ECO:0000259" key="1">
    <source>
        <dbReference type="Pfam" id="PF23343"/>
    </source>
</evidence>
<accession>A0AAU8B742</accession>
<dbReference type="EMBL" id="PP511864">
    <property type="protein sequence ID" value="XCD08164.1"/>
    <property type="molecule type" value="Genomic_DNA"/>
</dbReference>
<evidence type="ECO:0000313" key="3">
    <source>
        <dbReference type="EMBL" id="XCD07345.1"/>
    </source>
</evidence>
<protein>
    <submittedName>
        <fullName evidence="4">Replication initiator protein</fullName>
    </submittedName>
</protein>
<evidence type="ECO:0000313" key="4">
    <source>
        <dbReference type="EMBL" id="XCD08164.1"/>
    </source>
</evidence>
<dbReference type="EMBL" id="PP511785">
    <property type="protein sequence ID" value="XCD07345.1"/>
    <property type="molecule type" value="Genomic_DNA"/>
</dbReference>
<dbReference type="EMBL" id="PP511879">
    <property type="protein sequence ID" value="XCD08489.1"/>
    <property type="molecule type" value="Genomic_DNA"/>
</dbReference>